<dbReference type="GO" id="GO:0046872">
    <property type="term" value="F:metal ion binding"/>
    <property type="evidence" value="ECO:0007669"/>
    <property type="project" value="UniProtKB-KW"/>
</dbReference>
<keyword evidence="4" id="KW-0862">Zinc</keyword>
<evidence type="ECO:0000256" key="1">
    <source>
        <dbReference type="ARBA" id="ARBA00022670"/>
    </source>
</evidence>
<feature type="domain" description="JAB" evidence="6">
    <location>
        <begin position="6"/>
        <end position="32"/>
    </location>
</feature>
<gene>
    <name evidence="7" type="ORF">E1261_43235</name>
</gene>
<evidence type="ECO:0000256" key="5">
    <source>
        <dbReference type="ARBA" id="ARBA00023049"/>
    </source>
</evidence>
<keyword evidence="8" id="KW-1185">Reference proteome</keyword>
<organism evidence="7 8">
    <name type="scientific">Kribbella albertanoniae</name>
    <dbReference type="NCBI Taxonomy" id="1266829"/>
    <lineage>
        <taxon>Bacteria</taxon>
        <taxon>Bacillati</taxon>
        <taxon>Actinomycetota</taxon>
        <taxon>Actinomycetes</taxon>
        <taxon>Propionibacteriales</taxon>
        <taxon>Kribbellaceae</taxon>
        <taxon>Kribbella</taxon>
    </lineage>
</organism>
<evidence type="ECO:0000313" key="7">
    <source>
        <dbReference type="EMBL" id="TDC14394.1"/>
    </source>
</evidence>
<dbReference type="Proteomes" id="UP000295075">
    <property type="component" value="Unassembled WGS sequence"/>
</dbReference>
<dbReference type="RefSeq" id="WP_202875463.1">
    <property type="nucleotide sequence ID" value="NZ_SMKA01000422.1"/>
</dbReference>
<keyword evidence="2" id="KW-0479">Metal-binding</keyword>
<name>A0A4R4NZ21_9ACTN</name>
<evidence type="ECO:0000256" key="2">
    <source>
        <dbReference type="ARBA" id="ARBA00022723"/>
    </source>
</evidence>
<evidence type="ECO:0000256" key="3">
    <source>
        <dbReference type="ARBA" id="ARBA00022801"/>
    </source>
</evidence>
<dbReference type="AlphaFoldDB" id="A0A4R4NZ21"/>
<reference evidence="7 8" key="1">
    <citation type="submission" date="2019-03" db="EMBL/GenBank/DDBJ databases">
        <title>Draft genome sequences of novel Actinobacteria.</title>
        <authorList>
            <person name="Sahin N."/>
            <person name="Ay H."/>
            <person name="Saygin H."/>
        </authorList>
    </citation>
    <scope>NUCLEOTIDE SEQUENCE [LARGE SCALE GENOMIC DNA]</scope>
    <source>
        <strain evidence="7 8">JCM 30547</strain>
    </source>
</reference>
<keyword evidence="5" id="KW-0482">Metalloprotease</keyword>
<evidence type="ECO:0000313" key="8">
    <source>
        <dbReference type="Proteomes" id="UP000295075"/>
    </source>
</evidence>
<keyword evidence="3" id="KW-0378">Hydrolase</keyword>
<dbReference type="Gene3D" id="3.40.140.10">
    <property type="entry name" value="Cytidine Deaminase, domain 2"/>
    <property type="match status" value="1"/>
</dbReference>
<evidence type="ECO:0000259" key="6">
    <source>
        <dbReference type="Pfam" id="PF14464"/>
    </source>
</evidence>
<sequence>MLIIDQATYEAILAHARRDHPDEACGVVTGPE</sequence>
<comment type="caution">
    <text evidence="7">The sequence shown here is derived from an EMBL/GenBank/DDBJ whole genome shotgun (WGS) entry which is preliminary data.</text>
</comment>
<evidence type="ECO:0000256" key="4">
    <source>
        <dbReference type="ARBA" id="ARBA00022833"/>
    </source>
</evidence>
<proteinExistence type="predicted"/>
<keyword evidence="1" id="KW-0645">Protease</keyword>
<dbReference type="EMBL" id="SMKA01000422">
    <property type="protein sequence ID" value="TDC14394.1"/>
    <property type="molecule type" value="Genomic_DNA"/>
</dbReference>
<dbReference type="SUPFAM" id="SSF102712">
    <property type="entry name" value="JAB1/MPN domain"/>
    <property type="match status" value="1"/>
</dbReference>
<feature type="non-terminal residue" evidence="7">
    <location>
        <position position="32"/>
    </location>
</feature>
<dbReference type="GO" id="GO:0006508">
    <property type="term" value="P:proteolysis"/>
    <property type="evidence" value="ECO:0007669"/>
    <property type="project" value="UniProtKB-KW"/>
</dbReference>
<dbReference type="Pfam" id="PF14464">
    <property type="entry name" value="Prok-JAB"/>
    <property type="match status" value="1"/>
</dbReference>
<accession>A0A4R4NZ21</accession>
<dbReference type="InterPro" id="IPR028090">
    <property type="entry name" value="JAB_dom_prok"/>
</dbReference>
<protein>
    <submittedName>
        <fullName evidence="7">Peptidase</fullName>
    </submittedName>
</protein>
<dbReference type="GO" id="GO:0008237">
    <property type="term" value="F:metallopeptidase activity"/>
    <property type="evidence" value="ECO:0007669"/>
    <property type="project" value="UniProtKB-KW"/>
</dbReference>